<proteinExistence type="predicted"/>
<keyword evidence="3" id="KW-1185">Reference proteome</keyword>
<sequence>MEELDIKFNVMVSLFNWIQKSKSSVTKHCQFCKFLDAFCQKPRDYFSAVRWVAGGGGCAGERAGGGRGGGRAGGGGGRSWGKGRGWQEKLGKR</sequence>
<reference evidence="3" key="1">
    <citation type="journal article" date="2014" name="Science">
        <title>The coffee genome provides insight into the convergent evolution of caffeine biosynthesis.</title>
        <authorList>
            <person name="Denoeud F."/>
            <person name="Carretero-Paulet L."/>
            <person name="Dereeper A."/>
            <person name="Droc G."/>
            <person name="Guyot R."/>
            <person name="Pietrella M."/>
            <person name="Zheng C."/>
            <person name="Alberti A."/>
            <person name="Anthony F."/>
            <person name="Aprea G."/>
            <person name="Aury J.M."/>
            <person name="Bento P."/>
            <person name="Bernard M."/>
            <person name="Bocs S."/>
            <person name="Campa C."/>
            <person name="Cenci A."/>
            <person name="Combes M.C."/>
            <person name="Crouzillat D."/>
            <person name="Da Silva C."/>
            <person name="Daddiego L."/>
            <person name="De Bellis F."/>
            <person name="Dussert S."/>
            <person name="Garsmeur O."/>
            <person name="Gayraud T."/>
            <person name="Guignon V."/>
            <person name="Jahn K."/>
            <person name="Jamilloux V."/>
            <person name="Joet T."/>
            <person name="Labadie K."/>
            <person name="Lan T."/>
            <person name="Leclercq J."/>
            <person name="Lepelley M."/>
            <person name="Leroy T."/>
            <person name="Li L.T."/>
            <person name="Librado P."/>
            <person name="Lopez L."/>
            <person name="Munoz A."/>
            <person name="Noel B."/>
            <person name="Pallavicini A."/>
            <person name="Perrotta G."/>
            <person name="Poncet V."/>
            <person name="Pot D."/>
            <person name="Priyono X."/>
            <person name="Rigoreau M."/>
            <person name="Rouard M."/>
            <person name="Rozas J."/>
            <person name="Tranchant-Dubreuil C."/>
            <person name="VanBuren R."/>
            <person name="Zhang Q."/>
            <person name="Andrade A.C."/>
            <person name="Argout X."/>
            <person name="Bertrand B."/>
            <person name="de Kochko A."/>
            <person name="Graziosi G."/>
            <person name="Henry R.J."/>
            <person name="Jayarama X."/>
            <person name="Ming R."/>
            <person name="Nagai C."/>
            <person name="Rounsley S."/>
            <person name="Sankoff D."/>
            <person name="Giuliano G."/>
            <person name="Albert V.A."/>
            <person name="Wincker P."/>
            <person name="Lashermes P."/>
        </authorList>
    </citation>
    <scope>NUCLEOTIDE SEQUENCE [LARGE SCALE GENOMIC DNA]</scope>
    <source>
        <strain evidence="3">cv. DH200-94</strain>
    </source>
</reference>
<feature type="region of interest" description="Disordered" evidence="1">
    <location>
        <begin position="63"/>
        <end position="93"/>
    </location>
</feature>
<protein>
    <submittedName>
        <fullName evidence="2">Uncharacterized protein</fullName>
    </submittedName>
</protein>
<accession>A0A068U881</accession>
<dbReference type="Proteomes" id="UP000295252">
    <property type="component" value="Chromosome IX"/>
</dbReference>
<feature type="compositionally biased region" description="Gly residues" evidence="1">
    <location>
        <begin position="63"/>
        <end position="84"/>
    </location>
</feature>
<dbReference type="PhylomeDB" id="A0A068U881"/>
<dbReference type="STRING" id="49390.A0A068U881"/>
<name>A0A068U881_COFCA</name>
<gene>
    <name evidence="2" type="ORF">GSCOC_T00018813001</name>
</gene>
<dbReference type="EMBL" id="HG739097">
    <property type="protein sequence ID" value="CDP04735.1"/>
    <property type="molecule type" value="Genomic_DNA"/>
</dbReference>
<evidence type="ECO:0000313" key="3">
    <source>
        <dbReference type="Proteomes" id="UP000295252"/>
    </source>
</evidence>
<evidence type="ECO:0000313" key="2">
    <source>
        <dbReference type="EMBL" id="CDP04735.1"/>
    </source>
</evidence>
<evidence type="ECO:0000256" key="1">
    <source>
        <dbReference type="SAM" id="MobiDB-lite"/>
    </source>
</evidence>
<dbReference type="AlphaFoldDB" id="A0A068U881"/>
<organism evidence="2 3">
    <name type="scientific">Coffea canephora</name>
    <name type="common">Robusta coffee</name>
    <dbReference type="NCBI Taxonomy" id="49390"/>
    <lineage>
        <taxon>Eukaryota</taxon>
        <taxon>Viridiplantae</taxon>
        <taxon>Streptophyta</taxon>
        <taxon>Embryophyta</taxon>
        <taxon>Tracheophyta</taxon>
        <taxon>Spermatophyta</taxon>
        <taxon>Magnoliopsida</taxon>
        <taxon>eudicotyledons</taxon>
        <taxon>Gunneridae</taxon>
        <taxon>Pentapetalae</taxon>
        <taxon>asterids</taxon>
        <taxon>lamiids</taxon>
        <taxon>Gentianales</taxon>
        <taxon>Rubiaceae</taxon>
        <taxon>Ixoroideae</taxon>
        <taxon>Gardenieae complex</taxon>
        <taxon>Bertiereae - Coffeeae clade</taxon>
        <taxon>Coffeeae</taxon>
        <taxon>Coffea</taxon>
    </lineage>
</organism>
<dbReference type="InParanoid" id="A0A068U881"/>
<dbReference type="Gramene" id="CDP04735">
    <property type="protein sequence ID" value="CDP04735"/>
    <property type="gene ID" value="GSCOC_T00018813001"/>
</dbReference>